<keyword evidence="2" id="KW-0645">Protease</keyword>
<dbReference type="eggNOG" id="COG3740">
    <property type="taxonomic scope" value="Bacteria"/>
</dbReference>
<accession>A0A074T885</accession>
<dbReference type="OrthoDB" id="7842080at2"/>
<reference evidence="5 6" key="1">
    <citation type="submission" date="2014-03" db="EMBL/GenBank/DDBJ databases">
        <title>The draft genome sequence of Thioclava dalianensis DLFJ1-1.</title>
        <authorList>
            <person name="Lai Q."/>
            <person name="Shao Z."/>
        </authorList>
    </citation>
    <scope>NUCLEOTIDE SEQUENCE [LARGE SCALE GENOMIC DNA]</scope>
    <source>
        <strain evidence="5 6">DLFJ1-1</strain>
    </source>
</reference>
<evidence type="ECO:0000313" key="5">
    <source>
        <dbReference type="EMBL" id="KEP68016.1"/>
    </source>
</evidence>
<dbReference type="Pfam" id="PF04586">
    <property type="entry name" value="Peptidase_S78"/>
    <property type="match status" value="1"/>
</dbReference>
<dbReference type="AlphaFoldDB" id="A0A074T885"/>
<evidence type="ECO:0000256" key="1">
    <source>
        <dbReference type="ARBA" id="ARBA00022612"/>
    </source>
</evidence>
<dbReference type="InterPro" id="IPR054613">
    <property type="entry name" value="Peptidase_S78_dom"/>
</dbReference>
<dbReference type="EMBL" id="JHEH01000050">
    <property type="protein sequence ID" value="KEP68016.1"/>
    <property type="molecule type" value="Genomic_DNA"/>
</dbReference>
<dbReference type="GO" id="GO:0006508">
    <property type="term" value="P:proteolysis"/>
    <property type="evidence" value="ECO:0007669"/>
    <property type="project" value="UniProtKB-KW"/>
</dbReference>
<evidence type="ECO:0000259" key="4">
    <source>
        <dbReference type="Pfam" id="PF04586"/>
    </source>
</evidence>
<sequence>MDWGGHSGGLEIRKRASGAMALHGRFPYGKRAVLSDGGKRGRPQKEVFAPKAFGYRVNDPKAEIHLLIGHSYDKPLASKGAGSLTLTDTDEALTFEAEILPEIQASTWWKDFLAQYEAGLVGGISPGFRIPPPVTVPNAEKIVAEDPSQGRAMIRTVFQALLFELSIVTQPAYQETLLELFTGDKPQDQPQDKPEGRSAVWLPEGAGLQRTLNRWRL</sequence>
<evidence type="ECO:0000313" key="6">
    <source>
        <dbReference type="Proteomes" id="UP000027725"/>
    </source>
</evidence>
<keyword evidence="6" id="KW-1185">Reference proteome</keyword>
<dbReference type="RefSeq" id="WP_051693701.1">
    <property type="nucleotide sequence ID" value="NZ_FOVB01000008.1"/>
</dbReference>
<evidence type="ECO:0000256" key="2">
    <source>
        <dbReference type="ARBA" id="ARBA00022670"/>
    </source>
</evidence>
<comment type="caution">
    <text evidence="5">The sequence shown here is derived from an EMBL/GenBank/DDBJ whole genome shotgun (WGS) entry which is preliminary data.</text>
</comment>
<gene>
    <name evidence="5" type="ORF">DL1_16610</name>
</gene>
<dbReference type="Proteomes" id="UP000027725">
    <property type="component" value="Unassembled WGS sequence"/>
</dbReference>
<dbReference type="GO" id="GO:0008233">
    <property type="term" value="F:peptidase activity"/>
    <property type="evidence" value="ECO:0007669"/>
    <property type="project" value="UniProtKB-KW"/>
</dbReference>
<keyword evidence="3" id="KW-0378">Hydrolase</keyword>
<feature type="domain" description="Prohead serine protease" evidence="4">
    <location>
        <begin position="44"/>
        <end position="179"/>
    </location>
</feature>
<organism evidence="5 6">
    <name type="scientific">Thioclava dalianensis</name>
    <dbReference type="NCBI Taxonomy" id="1185766"/>
    <lineage>
        <taxon>Bacteria</taxon>
        <taxon>Pseudomonadati</taxon>
        <taxon>Pseudomonadota</taxon>
        <taxon>Alphaproteobacteria</taxon>
        <taxon>Rhodobacterales</taxon>
        <taxon>Paracoccaceae</taxon>
        <taxon>Thioclava</taxon>
    </lineage>
</organism>
<proteinExistence type="predicted"/>
<protein>
    <recommendedName>
        <fullName evidence="4">Prohead serine protease domain-containing protein</fullName>
    </recommendedName>
</protein>
<name>A0A074T885_9RHOB</name>
<evidence type="ECO:0000256" key="3">
    <source>
        <dbReference type="ARBA" id="ARBA00022801"/>
    </source>
</evidence>
<dbReference type="STRING" id="1185766.SAMN05216224_10812"/>
<keyword evidence="1" id="KW-1188">Viral release from host cell</keyword>